<accession>A0A6A4NX38</accession>
<organism evidence="1 2">
    <name type="scientific">Lupinus albus</name>
    <name type="common">White lupine</name>
    <name type="synonym">Lupinus termis</name>
    <dbReference type="NCBI Taxonomy" id="3870"/>
    <lineage>
        <taxon>Eukaryota</taxon>
        <taxon>Viridiplantae</taxon>
        <taxon>Streptophyta</taxon>
        <taxon>Embryophyta</taxon>
        <taxon>Tracheophyta</taxon>
        <taxon>Spermatophyta</taxon>
        <taxon>Magnoliopsida</taxon>
        <taxon>eudicotyledons</taxon>
        <taxon>Gunneridae</taxon>
        <taxon>Pentapetalae</taxon>
        <taxon>rosids</taxon>
        <taxon>fabids</taxon>
        <taxon>Fabales</taxon>
        <taxon>Fabaceae</taxon>
        <taxon>Papilionoideae</taxon>
        <taxon>50 kb inversion clade</taxon>
        <taxon>genistoids sensu lato</taxon>
        <taxon>core genistoids</taxon>
        <taxon>Genisteae</taxon>
        <taxon>Lupinus</taxon>
    </lineage>
</organism>
<dbReference type="EMBL" id="WOCE01000020">
    <property type="protein sequence ID" value="KAE9591288.1"/>
    <property type="molecule type" value="Genomic_DNA"/>
</dbReference>
<keyword evidence="2" id="KW-1185">Reference proteome</keyword>
<dbReference type="Proteomes" id="UP000447434">
    <property type="component" value="Chromosome 20"/>
</dbReference>
<evidence type="ECO:0000313" key="2">
    <source>
        <dbReference type="Proteomes" id="UP000447434"/>
    </source>
</evidence>
<gene>
    <name evidence="1" type="ORF">Lalb_Chr20g0116901</name>
</gene>
<sequence length="64" mass="7681">MLFTYSALSVLLKDEKKYIHINNIVIYFTIRFYQYRSQNGSSLRVFKKPCRTGRFNWKTGEPDP</sequence>
<comment type="caution">
    <text evidence="1">The sequence shown here is derived from an EMBL/GenBank/DDBJ whole genome shotgun (WGS) entry which is preliminary data.</text>
</comment>
<reference evidence="2" key="1">
    <citation type="journal article" date="2020" name="Nat. Commun.">
        <title>Genome sequence of the cluster root forming white lupin.</title>
        <authorList>
            <person name="Hufnagel B."/>
            <person name="Marques A."/>
            <person name="Soriano A."/>
            <person name="Marques L."/>
            <person name="Divol F."/>
            <person name="Doumas P."/>
            <person name="Sallet E."/>
            <person name="Mancinotti D."/>
            <person name="Carrere S."/>
            <person name="Marande W."/>
            <person name="Arribat S."/>
            <person name="Keller J."/>
            <person name="Huneau C."/>
            <person name="Blein T."/>
            <person name="Aime D."/>
            <person name="Laguerre M."/>
            <person name="Taylor J."/>
            <person name="Schubert V."/>
            <person name="Nelson M."/>
            <person name="Geu-Flores F."/>
            <person name="Crespi M."/>
            <person name="Gallardo-Guerrero K."/>
            <person name="Delaux P.-M."/>
            <person name="Salse J."/>
            <person name="Berges H."/>
            <person name="Guyot R."/>
            <person name="Gouzy J."/>
            <person name="Peret B."/>
        </authorList>
    </citation>
    <scope>NUCLEOTIDE SEQUENCE [LARGE SCALE GENOMIC DNA]</scope>
    <source>
        <strain evidence="2">cv. Amiga</strain>
    </source>
</reference>
<evidence type="ECO:0000313" key="1">
    <source>
        <dbReference type="EMBL" id="KAE9591288.1"/>
    </source>
</evidence>
<proteinExistence type="predicted"/>
<dbReference type="AlphaFoldDB" id="A0A6A4NX38"/>
<protein>
    <submittedName>
        <fullName evidence="1">Uncharacterized protein</fullName>
    </submittedName>
</protein>
<name>A0A6A4NX38_LUPAL</name>